<evidence type="ECO:0000256" key="1">
    <source>
        <dbReference type="ARBA" id="ARBA00003456"/>
    </source>
</evidence>
<evidence type="ECO:0000256" key="10">
    <source>
        <dbReference type="HAMAP-Rule" id="MF_00815"/>
    </source>
</evidence>
<keyword evidence="5 10" id="KW-0375">Hydrogen ion transport</keyword>
<dbReference type="GO" id="GO:0005886">
    <property type="term" value="C:plasma membrane"/>
    <property type="evidence" value="ECO:0007669"/>
    <property type="project" value="UniProtKB-SubCell"/>
</dbReference>
<dbReference type="PANTHER" id="PTHR11693">
    <property type="entry name" value="ATP SYNTHASE GAMMA CHAIN"/>
    <property type="match status" value="1"/>
</dbReference>
<dbReference type="AlphaFoldDB" id="A0A9D9ELY3"/>
<comment type="caution">
    <text evidence="11">The sequence shown here is derived from an EMBL/GenBank/DDBJ whole genome shotgun (WGS) entry which is preliminary data.</text>
</comment>
<dbReference type="Pfam" id="PF00231">
    <property type="entry name" value="ATP-synt"/>
    <property type="match status" value="1"/>
</dbReference>
<dbReference type="EMBL" id="JADIMQ010000125">
    <property type="protein sequence ID" value="MBO8449365.1"/>
    <property type="molecule type" value="Genomic_DNA"/>
</dbReference>
<dbReference type="PANTHER" id="PTHR11693:SF22">
    <property type="entry name" value="ATP SYNTHASE SUBUNIT GAMMA, MITOCHONDRIAL"/>
    <property type="match status" value="1"/>
</dbReference>
<evidence type="ECO:0000256" key="5">
    <source>
        <dbReference type="ARBA" id="ARBA00022781"/>
    </source>
</evidence>
<comment type="subcellular location">
    <subcellularLocation>
        <location evidence="10">Cell membrane</location>
        <topology evidence="10">Peripheral membrane protein</topology>
    </subcellularLocation>
    <subcellularLocation>
        <location evidence="2">Membrane</location>
        <topology evidence="2">Peripheral membrane protein</topology>
    </subcellularLocation>
</comment>
<keyword evidence="9 10" id="KW-0066">ATP synthesis</keyword>
<keyword evidence="6 10" id="KW-0406">Ion transport</keyword>
<dbReference type="NCBIfam" id="NF009959">
    <property type="entry name" value="PRK13426.1"/>
    <property type="match status" value="1"/>
</dbReference>
<dbReference type="SUPFAM" id="SSF52943">
    <property type="entry name" value="ATP synthase (F1-ATPase), gamma subunit"/>
    <property type="match status" value="1"/>
</dbReference>
<organism evidence="11 12">
    <name type="scientific">Candidatus Cryptobacteroides merdigallinarum</name>
    <dbReference type="NCBI Taxonomy" id="2840770"/>
    <lineage>
        <taxon>Bacteria</taxon>
        <taxon>Pseudomonadati</taxon>
        <taxon>Bacteroidota</taxon>
        <taxon>Bacteroidia</taxon>
        <taxon>Bacteroidales</taxon>
        <taxon>Candidatus Cryptobacteroides</taxon>
    </lineage>
</organism>
<keyword evidence="4 10" id="KW-0813">Transport</keyword>
<sequence>MASLKEIKDRINSVNGTLKITSAMKMVATSKLRKAQAAIGNLLPYERQMHRILADLIGNSSTDAGELYRVSRPLRKAAIVAFASNSSLCGAFNSNAVRHFSEAVERYRKQGLADKDIMVFPVGRKMEDAVRKMGFTPEGDYSRLADKPSYSDAAALAGKLMDLFAAGKTDKVELVYTHCKSTATQVPVNETYLPVSLDSSLYGDEDERQEKKAYDFIVEPDASSVLETMLPKVLYLKIYAVLLDANAAEHAARMMAMQLATDNGNELLDEIRIQYNKQRQQEITNELQDIIGGTLGAS</sequence>
<evidence type="ECO:0000256" key="8">
    <source>
        <dbReference type="ARBA" id="ARBA00023196"/>
    </source>
</evidence>
<dbReference type="GO" id="GO:0005524">
    <property type="term" value="F:ATP binding"/>
    <property type="evidence" value="ECO:0007669"/>
    <property type="project" value="UniProtKB-UniRule"/>
</dbReference>
<dbReference type="InterPro" id="IPR035968">
    <property type="entry name" value="ATP_synth_F1_ATPase_gsu"/>
</dbReference>
<keyword evidence="10" id="KW-1003">Cell membrane</keyword>
<keyword evidence="7 10" id="KW-0472">Membrane</keyword>
<dbReference type="PRINTS" id="PR00126">
    <property type="entry name" value="ATPASEGAMMA"/>
</dbReference>
<evidence type="ECO:0000256" key="4">
    <source>
        <dbReference type="ARBA" id="ARBA00022448"/>
    </source>
</evidence>
<evidence type="ECO:0000256" key="3">
    <source>
        <dbReference type="ARBA" id="ARBA00007681"/>
    </source>
</evidence>
<gene>
    <name evidence="10" type="primary">atpG</name>
    <name evidence="11" type="ORF">IAC29_08855</name>
</gene>
<comment type="similarity">
    <text evidence="3 10">Belongs to the ATPase gamma chain family.</text>
</comment>
<comment type="function">
    <text evidence="1 10">Produces ATP from ADP in the presence of a proton gradient across the membrane. The gamma chain is believed to be important in regulating ATPase activity and the flow of protons through the CF(0) complex.</text>
</comment>
<evidence type="ECO:0000313" key="12">
    <source>
        <dbReference type="Proteomes" id="UP000810252"/>
    </source>
</evidence>
<evidence type="ECO:0000256" key="9">
    <source>
        <dbReference type="ARBA" id="ARBA00023310"/>
    </source>
</evidence>
<dbReference type="Gene3D" id="1.10.287.80">
    <property type="entry name" value="ATP synthase, gamma subunit, helix hairpin domain"/>
    <property type="match status" value="2"/>
</dbReference>
<name>A0A9D9ELY3_9BACT</name>
<dbReference type="Gene3D" id="3.40.1380.10">
    <property type="match status" value="1"/>
</dbReference>
<evidence type="ECO:0000313" key="11">
    <source>
        <dbReference type="EMBL" id="MBO8449365.1"/>
    </source>
</evidence>
<accession>A0A9D9ELY3</accession>
<dbReference type="Proteomes" id="UP000810252">
    <property type="component" value="Unassembled WGS sequence"/>
</dbReference>
<reference evidence="11" key="2">
    <citation type="journal article" date="2021" name="PeerJ">
        <title>Extensive microbial diversity within the chicken gut microbiome revealed by metagenomics and culture.</title>
        <authorList>
            <person name="Gilroy R."/>
            <person name="Ravi A."/>
            <person name="Getino M."/>
            <person name="Pursley I."/>
            <person name="Horton D.L."/>
            <person name="Alikhan N.F."/>
            <person name="Baker D."/>
            <person name="Gharbi K."/>
            <person name="Hall N."/>
            <person name="Watson M."/>
            <person name="Adriaenssens E.M."/>
            <person name="Foster-Nyarko E."/>
            <person name="Jarju S."/>
            <person name="Secka A."/>
            <person name="Antonio M."/>
            <person name="Oren A."/>
            <person name="Chaudhuri R.R."/>
            <person name="La Ragione R."/>
            <person name="Hildebrand F."/>
            <person name="Pallen M.J."/>
        </authorList>
    </citation>
    <scope>NUCLEOTIDE SEQUENCE</scope>
    <source>
        <strain evidence="11">20514</strain>
    </source>
</reference>
<dbReference type="HAMAP" id="MF_00815">
    <property type="entry name" value="ATP_synth_gamma_bact"/>
    <property type="match status" value="1"/>
</dbReference>
<proteinExistence type="inferred from homology"/>
<protein>
    <recommendedName>
        <fullName evidence="10">ATP synthase gamma chain</fullName>
    </recommendedName>
    <alternativeName>
        <fullName evidence="10">ATP synthase F1 sector gamma subunit</fullName>
    </alternativeName>
    <alternativeName>
        <fullName evidence="10">F-ATPase gamma subunit</fullName>
    </alternativeName>
</protein>
<evidence type="ECO:0000256" key="7">
    <source>
        <dbReference type="ARBA" id="ARBA00023136"/>
    </source>
</evidence>
<keyword evidence="8 10" id="KW-0139">CF(1)</keyword>
<dbReference type="NCBIfam" id="TIGR01146">
    <property type="entry name" value="ATPsyn_F1gamma"/>
    <property type="match status" value="1"/>
</dbReference>
<evidence type="ECO:0000256" key="2">
    <source>
        <dbReference type="ARBA" id="ARBA00004170"/>
    </source>
</evidence>
<reference evidence="11" key="1">
    <citation type="submission" date="2020-10" db="EMBL/GenBank/DDBJ databases">
        <authorList>
            <person name="Gilroy R."/>
        </authorList>
    </citation>
    <scope>NUCLEOTIDE SEQUENCE</scope>
    <source>
        <strain evidence="11">20514</strain>
    </source>
</reference>
<dbReference type="GO" id="GO:0042777">
    <property type="term" value="P:proton motive force-driven plasma membrane ATP synthesis"/>
    <property type="evidence" value="ECO:0007669"/>
    <property type="project" value="UniProtKB-UniRule"/>
</dbReference>
<dbReference type="GO" id="GO:0046933">
    <property type="term" value="F:proton-transporting ATP synthase activity, rotational mechanism"/>
    <property type="evidence" value="ECO:0007669"/>
    <property type="project" value="UniProtKB-UniRule"/>
</dbReference>
<dbReference type="CDD" id="cd12151">
    <property type="entry name" value="F1-ATPase_gamma"/>
    <property type="match status" value="1"/>
</dbReference>
<dbReference type="InterPro" id="IPR000131">
    <property type="entry name" value="ATP_synth_F1_gsu"/>
</dbReference>
<evidence type="ECO:0000256" key="6">
    <source>
        <dbReference type="ARBA" id="ARBA00023065"/>
    </source>
</evidence>
<dbReference type="GO" id="GO:0045259">
    <property type="term" value="C:proton-transporting ATP synthase complex"/>
    <property type="evidence" value="ECO:0007669"/>
    <property type="project" value="UniProtKB-KW"/>
</dbReference>
<comment type="subunit">
    <text evidence="10">F-type ATPases have 2 components, CF(1) - the catalytic core - and CF(0) - the membrane proton channel. CF(1) has five subunits: alpha(3), beta(3), gamma(1), delta(1), epsilon(1). CF(0) has three main subunits: a, b and c.</text>
</comment>